<dbReference type="InterPro" id="IPR001750">
    <property type="entry name" value="ND/Mrp_TM"/>
</dbReference>
<dbReference type="InterPro" id="IPR050616">
    <property type="entry name" value="CPA3_Na-H_Antiporter_A"/>
</dbReference>
<feature type="transmembrane region" description="Helical" evidence="3">
    <location>
        <begin position="174"/>
        <end position="195"/>
    </location>
</feature>
<feature type="transmembrane region" description="Helical" evidence="3">
    <location>
        <begin position="308"/>
        <end position="329"/>
    </location>
</feature>
<feature type="transmembrane region" description="Helical" evidence="3">
    <location>
        <begin position="335"/>
        <end position="359"/>
    </location>
</feature>
<evidence type="ECO:0000256" key="2">
    <source>
        <dbReference type="RuleBase" id="RU000320"/>
    </source>
</evidence>
<feature type="transmembrane region" description="Helical" evidence="3">
    <location>
        <begin position="380"/>
        <end position="400"/>
    </location>
</feature>
<dbReference type="EMBL" id="JADJNC010000009">
    <property type="protein sequence ID" value="MBK7422745.1"/>
    <property type="molecule type" value="Genomic_DNA"/>
</dbReference>
<keyword evidence="3" id="KW-1133">Transmembrane helix</keyword>
<keyword evidence="2 3" id="KW-0812">Transmembrane</keyword>
<feature type="transmembrane region" description="Helical" evidence="3">
    <location>
        <begin position="463"/>
        <end position="480"/>
    </location>
</feature>
<feature type="transmembrane region" description="Helical" evidence="3">
    <location>
        <begin position="33"/>
        <end position="54"/>
    </location>
</feature>
<feature type="transmembrane region" description="Helical" evidence="3">
    <location>
        <begin position="215"/>
        <end position="237"/>
    </location>
</feature>
<gene>
    <name evidence="5" type="ORF">IPJ48_06415</name>
</gene>
<feature type="transmembrane region" description="Helical" evidence="3">
    <location>
        <begin position="120"/>
        <end position="138"/>
    </location>
</feature>
<evidence type="ECO:0000313" key="6">
    <source>
        <dbReference type="Proteomes" id="UP000886602"/>
    </source>
</evidence>
<feature type="transmembrane region" description="Helical" evidence="3">
    <location>
        <begin position="144"/>
        <end position="162"/>
    </location>
</feature>
<feature type="transmembrane region" description="Helical" evidence="3">
    <location>
        <begin position="276"/>
        <end position="296"/>
    </location>
</feature>
<evidence type="ECO:0000313" key="5">
    <source>
        <dbReference type="EMBL" id="MBK7422745.1"/>
    </source>
</evidence>
<protein>
    <submittedName>
        <fullName evidence="5">Oxidoreductase</fullName>
    </submittedName>
</protein>
<keyword evidence="3" id="KW-0472">Membrane</keyword>
<dbReference type="AlphaFoldDB" id="A0A9D7FD04"/>
<organism evidence="5 6">
    <name type="scientific">Candidatus Propionivibrio dominans</name>
    <dbReference type="NCBI Taxonomy" id="2954373"/>
    <lineage>
        <taxon>Bacteria</taxon>
        <taxon>Pseudomonadati</taxon>
        <taxon>Pseudomonadota</taxon>
        <taxon>Betaproteobacteria</taxon>
        <taxon>Rhodocyclales</taxon>
        <taxon>Rhodocyclaceae</taxon>
        <taxon>Propionivibrio</taxon>
    </lineage>
</organism>
<sequence>MTLWDTAPWLLWSIVLPLSAGILTFLFRRAAPWIGIATTLGSVVSVAGLAAQVVHSGPLRYSVGGWGVPLGIDLRADGLSVLMLVMSAVIGVAVSVYAARYFSDADATDERAVQAHQRAYFWPLWMFLLAGLNGLFLAADIFHLYVTLELLGFAAVSLAALAGKRAAVVAAMRYLLVSLSGSLFFLFGVAILYAAYATVDLTALAGKVQPGPLAWSALALMASGLLIKGAVFPLHFWLPPAHANAPTPVSALLSALVVKASFYILLRLWFELFGAVVTPATATFLGLLGAGAILWGSAQALHQPRLKLLVAYSTVAQLGYLMLVFPLAQNAGSALTAWSACVYFVLAHACAKTAMFLAAGNIAHAAGHDRIADLDGITQALPLSVAAFALAGISLIGLPPSGGFIAKWMLLQAAIGSGKWGWATLILVGSLLAAAYVMRVLWHAFTQVEVARPLHRVPRTMEWSALALSLLAVLLGLMAARPVELLRSGAPVSMHAPGQT</sequence>
<comment type="caution">
    <text evidence="5">The sequence shown here is derived from an EMBL/GenBank/DDBJ whole genome shotgun (WGS) entry which is preliminary data.</text>
</comment>
<feature type="transmembrane region" description="Helical" evidence="3">
    <location>
        <begin position="249"/>
        <end position="270"/>
    </location>
</feature>
<feature type="transmembrane region" description="Helical" evidence="3">
    <location>
        <begin position="420"/>
        <end position="442"/>
    </location>
</feature>
<reference evidence="5" key="1">
    <citation type="submission" date="2020-10" db="EMBL/GenBank/DDBJ databases">
        <title>Connecting structure to function with the recovery of over 1000 high-quality activated sludge metagenome-assembled genomes encoding full-length rRNA genes using long-read sequencing.</title>
        <authorList>
            <person name="Singleton C.M."/>
            <person name="Petriglieri F."/>
            <person name="Kristensen J.M."/>
            <person name="Kirkegaard R.H."/>
            <person name="Michaelsen T.Y."/>
            <person name="Andersen M.H."/>
            <person name="Karst S.M."/>
            <person name="Dueholm M.S."/>
            <person name="Nielsen P.H."/>
            <person name="Albertsen M."/>
        </authorList>
    </citation>
    <scope>NUCLEOTIDE SEQUENCE</scope>
    <source>
        <strain evidence="5">EsbW_18-Q3-R4-48_MAXAC.044</strain>
    </source>
</reference>
<evidence type="ECO:0000256" key="3">
    <source>
        <dbReference type="SAM" id="Phobius"/>
    </source>
</evidence>
<feature type="transmembrane region" description="Helical" evidence="3">
    <location>
        <begin position="6"/>
        <end position="26"/>
    </location>
</feature>
<dbReference type="Pfam" id="PF00361">
    <property type="entry name" value="Proton_antipo_M"/>
    <property type="match status" value="1"/>
</dbReference>
<evidence type="ECO:0000259" key="4">
    <source>
        <dbReference type="Pfam" id="PF00361"/>
    </source>
</evidence>
<dbReference type="Proteomes" id="UP000886602">
    <property type="component" value="Unassembled WGS sequence"/>
</dbReference>
<proteinExistence type="predicted"/>
<accession>A0A9D7FD04</accession>
<feature type="domain" description="NADH:quinone oxidoreductase/Mrp antiporter transmembrane" evidence="4">
    <location>
        <begin position="138"/>
        <end position="432"/>
    </location>
</feature>
<evidence type="ECO:0000256" key="1">
    <source>
        <dbReference type="ARBA" id="ARBA00004127"/>
    </source>
</evidence>
<dbReference type="PANTHER" id="PTHR43373:SF1">
    <property type="entry name" value="NA(+)_H(+) ANTIPORTER SUBUNIT A"/>
    <property type="match status" value="1"/>
</dbReference>
<dbReference type="PANTHER" id="PTHR43373">
    <property type="entry name" value="NA(+)/H(+) ANTIPORTER SUBUNIT"/>
    <property type="match status" value="1"/>
</dbReference>
<comment type="subcellular location">
    <subcellularLocation>
        <location evidence="1">Endomembrane system</location>
        <topology evidence="1">Multi-pass membrane protein</topology>
    </subcellularLocation>
    <subcellularLocation>
        <location evidence="2">Membrane</location>
        <topology evidence="2">Multi-pass membrane protein</topology>
    </subcellularLocation>
</comment>
<dbReference type="GO" id="GO:0012505">
    <property type="term" value="C:endomembrane system"/>
    <property type="evidence" value="ECO:0007669"/>
    <property type="project" value="UniProtKB-SubCell"/>
</dbReference>
<name>A0A9D7FD04_9RHOO</name>
<dbReference type="PRINTS" id="PR01434">
    <property type="entry name" value="NADHDHGNASE5"/>
</dbReference>
<dbReference type="GO" id="GO:0016020">
    <property type="term" value="C:membrane"/>
    <property type="evidence" value="ECO:0007669"/>
    <property type="project" value="UniProtKB-SubCell"/>
</dbReference>
<feature type="transmembrane region" description="Helical" evidence="3">
    <location>
        <begin position="79"/>
        <end position="99"/>
    </location>
</feature>